<gene>
    <name evidence="1" type="ORF">PLEPLA_LOCUS48048</name>
</gene>
<organism evidence="1 2">
    <name type="scientific">Pleuronectes platessa</name>
    <name type="common">European plaice</name>
    <dbReference type="NCBI Taxonomy" id="8262"/>
    <lineage>
        <taxon>Eukaryota</taxon>
        <taxon>Metazoa</taxon>
        <taxon>Chordata</taxon>
        <taxon>Craniata</taxon>
        <taxon>Vertebrata</taxon>
        <taxon>Euteleostomi</taxon>
        <taxon>Actinopterygii</taxon>
        <taxon>Neopterygii</taxon>
        <taxon>Teleostei</taxon>
        <taxon>Neoteleostei</taxon>
        <taxon>Acanthomorphata</taxon>
        <taxon>Carangaria</taxon>
        <taxon>Pleuronectiformes</taxon>
        <taxon>Pleuronectoidei</taxon>
        <taxon>Pleuronectidae</taxon>
        <taxon>Pleuronectes</taxon>
    </lineage>
</organism>
<accession>A0A9N7W494</accession>
<comment type="caution">
    <text evidence="1">The sequence shown here is derived from an EMBL/GenBank/DDBJ whole genome shotgun (WGS) entry which is preliminary data.</text>
</comment>
<protein>
    <submittedName>
        <fullName evidence="1">Uncharacterized protein</fullName>
    </submittedName>
</protein>
<evidence type="ECO:0000313" key="1">
    <source>
        <dbReference type="EMBL" id="CAB1460211.1"/>
    </source>
</evidence>
<keyword evidence="2" id="KW-1185">Reference proteome</keyword>
<dbReference type="Proteomes" id="UP001153269">
    <property type="component" value="Unassembled WGS sequence"/>
</dbReference>
<reference evidence="1" key="1">
    <citation type="submission" date="2020-03" db="EMBL/GenBank/DDBJ databases">
        <authorList>
            <person name="Weist P."/>
        </authorList>
    </citation>
    <scope>NUCLEOTIDE SEQUENCE</scope>
</reference>
<dbReference type="AlphaFoldDB" id="A0A9N7W494"/>
<name>A0A9N7W494_PLEPL</name>
<dbReference type="EMBL" id="CADEAL010004467">
    <property type="protein sequence ID" value="CAB1460211.1"/>
    <property type="molecule type" value="Genomic_DNA"/>
</dbReference>
<proteinExistence type="predicted"/>
<evidence type="ECO:0000313" key="2">
    <source>
        <dbReference type="Proteomes" id="UP001153269"/>
    </source>
</evidence>
<sequence>MGLAKWLNGAPWNAALRVKTGLFSMLVPGSSGGQDPTQISNIGPGSFLCWREFTLQLNEPTHTFRVSEMENRGSHQQKVPCVRT</sequence>